<protein>
    <submittedName>
        <fullName evidence="2">Uncharacterized protein</fullName>
    </submittedName>
</protein>
<accession>A0AC35FIQ3</accession>
<evidence type="ECO:0000313" key="2">
    <source>
        <dbReference type="WBParaSite" id="PS1159_v2.g17338.t1"/>
    </source>
</evidence>
<evidence type="ECO:0000313" key="1">
    <source>
        <dbReference type="Proteomes" id="UP000887580"/>
    </source>
</evidence>
<reference evidence="2" key="1">
    <citation type="submission" date="2022-11" db="UniProtKB">
        <authorList>
            <consortium name="WormBaseParasite"/>
        </authorList>
    </citation>
    <scope>IDENTIFICATION</scope>
</reference>
<name>A0AC35FIQ3_9BILA</name>
<dbReference type="WBParaSite" id="PS1159_v2.g17338.t1">
    <property type="protein sequence ID" value="PS1159_v2.g17338.t1"/>
    <property type="gene ID" value="PS1159_v2.g17338"/>
</dbReference>
<sequence length="105" mass="12054">MNKTNVASFFFRRKLRPVFNMLSVFATYKHLDPDMACLYAADKDKYYTCKWAYCNIPKLNSDLPQTSDEKSPSNSLPKAEAATTDKSKTTTEKDEKSSRDSDQQH</sequence>
<dbReference type="Proteomes" id="UP000887580">
    <property type="component" value="Unplaced"/>
</dbReference>
<proteinExistence type="predicted"/>
<organism evidence="1 2">
    <name type="scientific">Panagrolaimus sp. PS1159</name>
    <dbReference type="NCBI Taxonomy" id="55785"/>
    <lineage>
        <taxon>Eukaryota</taxon>
        <taxon>Metazoa</taxon>
        <taxon>Ecdysozoa</taxon>
        <taxon>Nematoda</taxon>
        <taxon>Chromadorea</taxon>
        <taxon>Rhabditida</taxon>
        <taxon>Tylenchina</taxon>
        <taxon>Panagrolaimomorpha</taxon>
        <taxon>Panagrolaimoidea</taxon>
        <taxon>Panagrolaimidae</taxon>
        <taxon>Panagrolaimus</taxon>
    </lineage>
</organism>